<sequence length="27" mass="3075">WHSLQNATAFQISHSCCAVRIRRTGKC</sequence>
<proteinExistence type="predicted"/>
<gene>
    <name evidence="1" type="ORF">METZ01_LOCUS388074</name>
</gene>
<name>A0A382ULZ4_9ZZZZ</name>
<feature type="non-terminal residue" evidence="1">
    <location>
        <position position="27"/>
    </location>
</feature>
<evidence type="ECO:0000313" key="1">
    <source>
        <dbReference type="EMBL" id="SVD35220.1"/>
    </source>
</evidence>
<dbReference type="AlphaFoldDB" id="A0A382ULZ4"/>
<reference evidence="1" key="1">
    <citation type="submission" date="2018-05" db="EMBL/GenBank/DDBJ databases">
        <authorList>
            <person name="Lanie J.A."/>
            <person name="Ng W.-L."/>
            <person name="Kazmierczak K.M."/>
            <person name="Andrzejewski T.M."/>
            <person name="Davidsen T.M."/>
            <person name="Wayne K.J."/>
            <person name="Tettelin H."/>
            <person name="Glass J.I."/>
            <person name="Rusch D."/>
            <person name="Podicherti R."/>
            <person name="Tsui H.-C.T."/>
            <person name="Winkler M.E."/>
        </authorList>
    </citation>
    <scope>NUCLEOTIDE SEQUENCE</scope>
</reference>
<organism evidence="1">
    <name type="scientific">marine metagenome</name>
    <dbReference type="NCBI Taxonomy" id="408172"/>
    <lineage>
        <taxon>unclassified sequences</taxon>
        <taxon>metagenomes</taxon>
        <taxon>ecological metagenomes</taxon>
    </lineage>
</organism>
<feature type="non-terminal residue" evidence="1">
    <location>
        <position position="1"/>
    </location>
</feature>
<dbReference type="EMBL" id="UINC01145221">
    <property type="protein sequence ID" value="SVD35220.1"/>
    <property type="molecule type" value="Genomic_DNA"/>
</dbReference>
<protein>
    <submittedName>
        <fullName evidence="1">Uncharacterized protein</fullName>
    </submittedName>
</protein>
<accession>A0A382ULZ4</accession>